<dbReference type="EMBL" id="QKYV01000020">
    <property type="protein sequence ID" value="PZW37027.1"/>
    <property type="molecule type" value="Genomic_DNA"/>
</dbReference>
<keyword evidence="1 6" id="KW-0489">Methyltransferase</keyword>
<protein>
    <recommendedName>
        <fullName evidence="8">Cytosine-specific methyltransferase</fullName>
        <ecNumber evidence="8">2.1.1.37</ecNumber>
    </recommendedName>
</protein>
<dbReference type="Pfam" id="PF00145">
    <property type="entry name" value="DNA_methylase"/>
    <property type="match status" value="1"/>
</dbReference>
<name>A0A2W7HU79_9FLAO</name>
<dbReference type="PROSITE" id="PS00094">
    <property type="entry name" value="C5_MTASE_1"/>
    <property type="match status" value="1"/>
</dbReference>
<dbReference type="InterPro" id="IPR029063">
    <property type="entry name" value="SAM-dependent_MTases_sf"/>
</dbReference>
<dbReference type="Gene3D" id="3.90.120.30">
    <property type="match status" value="1"/>
</dbReference>
<dbReference type="PANTHER" id="PTHR46098">
    <property type="entry name" value="TRNA (CYTOSINE(38)-C(5))-METHYLTRANSFERASE"/>
    <property type="match status" value="1"/>
</dbReference>
<evidence type="ECO:0000313" key="10">
    <source>
        <dbReference type="Proteomes" id="UP000249542"/>
    </source>
</evidence>
<reference evidence="9 10" key="1">
    <citation type="submission" date="2018-06" db="EMBL/GenBank/DDBJ databases">
        <title>Genomic Encyclopedia of Archaeal and Bacterial Type Strains, Phase II (KMG-II): from individual species to whole genera.</title>
        <authorList>
            <person name="Goeker M."/>
        </authorList>
    </citation>
    <scope>NUCLEOTIDE SEQUENCE [LARGE SCALE GENOMIC DNA]</scope>
    <source>
        <strain evidence="9 10">DSM 15361</strain>
    </source>
</reference>
<evidence type="ECO:0000256" key="6">
    <source>
        <dbReference type="PROSITE-ProRule" id="PRU01016"/>
    </source>
</evidence>
<sequence>MLLKEKISIEHFEDKKFKIRLIESEKDTAAAFTHYLHNHKNGVSQFYKPDAIEHVKNLFDYKFPEEKISKVAAEEALQYLIFQQESIPFPAPKRPEFKFIDLFAGIGGFRLAFQNLKGKCVFTSEWDKYSKQTYQANFGEVPFGDITKKSTKNYIPDGFDVLCAGFPCQAFSIAGKRGGFEDTRGTLFFDVAEIIKKKKPKAIFLENVKGLRSHDKGKTLVTILNVLREDLGYFVPEPQVMNAKEFGVPQNRERIFIVGFRKDLGITEFEYPKPTKKKVTLEDILETETVSVKYYLSETYVNTLRNHKARHASKGNGFGYEIIPNNGTANAVVCGGMGRERNLVYDFKLKDFTPITNIRGEVNREGIRKMTPREWARLQGFPDNFKIVVSDAQAYKQFGNSVAVPAIQATAKKIIEKLKTL</sequence>
<evidence type="ECO:0000256" key="3">
    <source>
        <dbReference type="ARBA" id="ARBA00022691"/>
    </source>
</evidence>
<accession>A0A2W7HU79</accession>
<evidence type="ECO:0000313" key="9">
    <source>
        <dbReference type="EMBL" id="PZW37027.1"/>
    </source>
</evidence>
<dbReference type="EC" id="2.1.1.37" evidence="8"/>
<dbReference type="InterPro" id="IPR001525">
    <property type="entry name" value="C5_MeTfrase"/>
</dbReference>
<comment type="catalytic activity">
    <reaction evidence="5 8">
        <text>a 2'-deoxycytidine in DNA + S-adenosyl-L-methionine = a 5-methyl-2'-deoxycytidine in DNA + S-adenosyl-L-homocysteine + H(+)</text>
        <dbReference type="Rhea" id="RHEA:13681"/>
        <dbReference type="Rhea" id="RHEA-COMP:11369"/>
        <dbReference type="Rhea" id="RHEA-COMP:11370"/>
        <dbReference type="ChEBI" id="CHEBI:15378"/>
        <dbReference type="ChEBI" id="CHEBI:57856"/>
        <dbReference type="ChEBI" id="CHEBI:59789"/>
        <dbReference type="ChEBI" id="CHEBI:85452"/>
        <dbReference type="ChEBI" id="CHEBI:85454"/>
        <dbReference type="EC" id="2.1.1.37"/>
    </reaction>
</comment>
<keyword evidence="4" id="KW-0680">Restriction system</keyword>
<dbReference type="AlphaFoldDB" id="A0A2W7HU79"/>
<dbReference type="Proteomes" id="UP000249542">
    <property type="component" value="Unassembled WGS sequence"/>
</dbReference>
<comment type="caution">
    <text evidence="9">The sequence shown here is derived from an EMBL/GenBank/DDBJ whole genome shotgun (WGS) entry which is preliminary data.</text>
</comment>
<proteinExistence type="inferred from homology"/>
<organism evidence="9 10">
    <name type="scientific">Mesonia algae</name>
    <dbReference type="NCBI Taxonomy" id="213248"/>
    <lineage>
        <taxon>Bacteria</taxon>
        <taxon>Pseudomonadati</taxon>
        <taxon>Bacteroidota</taxon>
        <taxon>Flavobacteriia</taxon>
        <taxon>Flavobacteriales</taxon>
        <taxon>Flavobacteriaceae</taxon>
        <taxon>Mesonia</taxon>
    </lineage>
</organism>
<dbReference type="NCBIfam" id="TIGR00675">
    <property type="entry name" value="dcm"/>
    <property type="match status" value="1"/>
</dbReference>
<keyword evidence="3 6" id="KW-0949">S-adenosyl-L-methionine</keyword>
<dbReference type="InterPro" id="IPR050750">
    <property type="entry name" value="C5-MTase"/>
</dbReference>
<dbReference type="GO" id="GO:0009307">
    <property type="term" value="P:DNA restriction-modification system"/>
    <property type="evidence" value="ECO:0007669"/>
    <property type="project" value="UniProtKB-KW"/>
</dbReference>
<feature type="active site" evidence="6">
    <location>
        <position position="168"/>
    </location>
</feature>
<dbReference type="SUPFAM" id="SSF53335">
    <property type="entry name" value="S-adenosyl-L-methionine-dependent methyltransferases"/>
    <property type="match status" value="1"/>
</dbReference>
<evidence type="ECO:0000256" key="5">
    <source>
        <dbReference type="ARBA" id="ARBA00047422"/>
    </source>
</evidence>
<evidence type="ECO:0000256" key="8">
    <source>
        <dbReference type="RuleBase" id="RU000417"/>
    </source>
</evidence>
<keyword evidence="10" id="KW-1185">Reference proteome</keyword>
<dbReference type="PRINTS" id="PR00105">
    <property type="entry name" value="C5METTRFRASE"/>
</dbReference>
<dbReference type="PANTHER" id="PTHR46098:SF1">
    <property type="entry name" value="TRNA (CYTOSINE(38)-C(5))-METHYLTRANSFERASE"/>
    <property type="match status" value="1"/>
</dbReference>
<evidence type="ECO:0000256" key="7">
    <source>
        <dbReference type="RuleBase" id="RU000416"/>
    </source>
</evidence>
<comment type="similarity">
    <text evidence="6 7">Belongs to the class I-like SAM-binding methyltransferase superfamily. C5-methyltransferase family.</text>
</comment>
<dbReference type="GO" id="GO:0032259">
    <property type="term" value="P:methylation"/>
    <property type="evidence" value="ECO:0007669"/>
    <property type="project" value="UniProtKB-KW"/>
</dbReference>
<dbReference type="GO" id="GO:0003886">
    <property type="term" value="F:DNA (cytosine-5-)-methyltransferase activity"/>
    <property type="evidence" value="ECO:0007669"/>
    <property type="project" value="UniProtKB-EC"/>
</dbReference>
<dbReference type="Gene3D" id="3.40.50.150">
    <property type="entry name" value="Vaccinia Virus protein VP39"/>
    <property type="match status" value="1"/>
</dbReference>
<evidence type="ECO:0000256" key="4">
    <source>
        <dbReference type="ARBA" id="ARBA00022747"/>
    </source>
</evidence>
<dbReference type="CDD" id="cd00315">
    <property type="entry name" value="Cyt_C5_DNA_methylase"/>
    <property type="match status" value="1"/>
</dbReference>
<gene>
    <name evidence="9" type="ORF">LX95_02889</name>
</gene>
<evidence type="ECO:0000256" key="2">
    <source>
        <dbReference type="ARBA" id="ARBA00022679"/>
    </source>
</evidence>
<evidence type="ECO:0000256" key="1">
    <source>
        <dbReference type="ARBA" id="ARBA00022603"/>
    </source>
</evidence>
<keyword evidence="2 6" id="KW-0808">Transferase</keyword>
<dbReference type="PROSITE" id="PS51679">
    <property type="entry name" value="SAM_MT_C5"/>
    <property type="match status" value="1"/>
</dbReference>
<dbReference type="RefSeq" id="WP_111542137.1">
    <property type="nucleotide sequence ID" value="NZ_QKYV01000020.1"/>
</dbReference>
<dbReference type="InterPro" id="IPR018117">
    <property type="entry name" value="C5_DNA_meth_AS"/>
</dbReference>